<dbReference type="Proteomes" id="UP000007177">
    <property type="component" value="Chromosome"/>
</dbReference>
<evidence type="ECO:0000256" key="5">
    <source>
        <dbReference type="ARBA" id="ARBA00022989"/>
    </source>
</evidence>
<dbReference type="InterPro" id="IPR027417">
    <property type="entry name" value="P-loop_NTPase"/>
</dbReference>
<proteinExistence type="inferred from homology"/>
<feature type="transmembrane region" description="Helical" evidence="7">
    <location>
        <begin position="58"/>
        <end position="75"/>
    </location>
</feature>
<keyword evidence="6 7" id="KW-0472">Membrane</keyword>
<feature type="transmembrane region" description="Helical" evidence="7">
    <location>
        <begin position="7"/>
        <end position="28"/>
    </location>
</feature>
<dbReference type="eggNOG" id="COG3505">
    <property type="taxonomic scope" value="Bacteria"/>
</dbReference>
<evidence type="ECO:0000256" key="4">
    <source>
        <dbReference type="ARBA" id="ARBA00022692"/>
    </source>
</evidence>
<dbReference type="AlphaFoldDB" id="H6LDE2"/>
<dbReference type="InterPro" id="IPR051539">
    <property type="entry name" value="T4SS-coupling_protein"/>
</dbReference>
<sequence length="645" mass="72836">MNKKAKLIGAVIVLVLGVVASVFGTWYLHHLLTRSVMAPIQFKSFIELIELNVNARNIFLLLLVGSFFMALVVLLNRTRVYQSELVTITPRIQIPRPAGQHQHGSAWFLAEKDKVKAFNTVEIDSHQADIKRLIEAGKLDKEIVDGVVQPKCRVVRIDKRFEKGGIVLGKKDKKGKERLYFIAEDAHTIVFGATRCGKTRHVVLQTIGLLGLTGESIIATDPKGECYIYTRFFLERCGYKVYALDFKNPKKSHRYNFCQPIIDAVNASDIPKAIDYTWDLVSILVGEAKGEKLWTNGEASIIAASLLAVVIENKKKPQYQNLTNVYYFIAEMCKPPKQGEEMAIVKYMNRLKIKDPTHPAVGLLAISEISPSRTRGSFFTSALTTLRLFTNPLIADMTCQSDFRPADAGMEKTAIFLILPDGKLTYHPIAALFCAQLYTLTTEEADLHHGGRLPIRMNFVLDEFGNFIKWPDLTTQLTAGGSRGIRFNFWVQGSSQLEEKYSKEEARTIKGNCENWIYLQTDDAETLKEISDKLGPYTTSSYSISSSQQKHQSASSSQSLNLISRPLLLGNEIGKIDRPYSLVTSRNDPAMMTAPDLSQWFFNDMYGLGDEIHNTKMIKQRQAQREERVIKDLDLWGIWNIYKVD</sequence>
<keyword evidence="5 7" id="KW-1133">Transmembrane helix</keyword>
<dbReference type="SUPFAM" id="SSF52540">
    <property type="entry name" value="P-loop containing nucleoside triphosphate hydrolases"/>
    <property type="match status" value="1"/>
</dbReference>
<evidence type="ECO:0000256" key="7">
    <source>
        <dbReference type="SAM" id="Phobius"/>
    </source>
</evidence>
<dbReference type="KEGG" id="awo:Awo_c11300"/>
<dbReference type="CDD" id="cd01127">
    <property type="entry name" value="TrwB_TraG_TraD_VirD4"/>
    <property type="match status" value="1"/>
</dbReference>
<dbReference type="Pfam" id="PF02534">
    <property type="entry name" value="T4SS-DNA_transf"/>
    <property type="match status" value="1"/>
</dbReference>
<gene>
    <name evidence="8" type="ordered locus">Awo_c11300</name>
</gene>
<dbReference type="HOGENOM" id="CLU_015347_6_1_9"/>
<evidence type="ECO:0000256" key="6">
    <source>
        <dbReference type="ARBA" id="ARBA00023136"/>
    </source>
</evidence>
<dbReference type="EMBL" id="CP002987">
    <property type="protein sequence ID" value="AFA47914.1"/>
    <property type="molecule type" value="Genomic_DNA"/>
</dbReference>
<accession>H6LDE2</accession>
<evidence type="ECO:0000256" key="3">
    <source>
        <dbReference type="ARBA" id="ARBA00022475"/>
    </source>
</evidence>
<dbReference type="InterPro" id="IPR003688">
    <property type="entry name" value="TraG/VirD4"/>
</dbReference>
<reference evidence="9" key="1">
    <citation type="submission" date="2011-07" db="EMBL/GenBank/DDBJ databases">
        <title>Complete genome sequence of Acetobacterium woodii.</title>
        <authorList>
            <person name="Poehlein A."/>
            <person name="Schmidt S."/>
            <person name="Kaster A.-K."/>
            <person name="Goenrich M."/>
            <person name="Vollmers J."/>
            <person name="Thuermer A."/>
            <person name="Gottschalk G."/>
            <person name="Thauer R.K."/>
            <person name="Daniel R."/>
            <person name="Mueller V."/>
        </authorList>
    </citation>
    <scope>NUCLEOTIDE SEQUENCE [LARGE SCALE GENOMIC DNA]</scope>
    <source>
        <strain evidence="9">ATCC 29683 / DSM 1030 / JCM 2381 / KCTC 1655 / WB1</strain>
    </source>
</reference>
<name>H6LDE2_ACEWD</name>
<evidence type="ECO:0000313" key="9">
    <source>
        <dbReference type="Proteomes" id="UP000007177"/>
    </source>
</evidence>
<dbReference type="PANTHER" id="PTHR37937">
    <property type="entry name" value="CONJUGATIVE TRANSFER: DNA TRANSPORT"/>
    <property type="match status" value="1"/>
</dbReference>
<reference evidence="8 9" key="2">
    <citation type="journal article" date="2012" name="PLoS ONE">
        <title>An ancient pathway combining carbon dioxide fixation with the generation and utilization of a sodium ion gradient for ATP synthesis.</title>
        <authorList>
            <person name="Poehlein A."/>
            <person name="Schmidt S."/>
            <person name="Kaster A.K."/>
            <person name="Goenrich M."/>
            <person name="Vollmers J."/>
            <person name="Thurmer A."/>
            <person name="Bertsch J."/>
            <person name="Schuchmann K."/>
            <person name="Voigt B."/>
            <person name="Hecker M."/>
            <person name="Daniel R."/>
            <person name="Thauer R.K."/>
            <person name="Gottschalk G."/>
            <person name="Muller V."/>
        </authorList>
    </citation>
    <scope>NUCLEOTIDE SEQUENCE [LARGE SCALE GENOMIC DNA]</scope>
    <source>
        <strain evidence="9">ATCC 29683 / DSM 1030 / JCM 2381 / KCTC 1655 / WB1</strain>
    </source>
</reference>
<protein>
    <submittedName>
        <fullName evidence="8">TRAG family protein</fullName>
    </submittedName>
</protein>
<organism evidence="8 9">
    <name type="scientific">Acetobacterium woodii (strain ATCC 29683 / DSM 1030 / JCM 2381 / KCTC 1655 / WB1)</name>
    <dbReference type="NCBI Taxonomy" id="931626"/>
    <lineage>
        <taxon>Bacteria</taxon>
        <taxon>Bacillati</taxon>
        <taxon>Bacillota</taxon>
        <taxon>Clostridia</taxon>
        <taxon>Eubacteriales</taxon>
        <taxon>Eubacteriaceae</taxon>
        <taxon>Acetobacterium</taxon>
    </lineage>
</organism>
<dbReference type="PANTHER" id="PTHR37937:SF1">
    <property type="entry name" value="CONJUGATIVE TRANSFER: DNA TRANSPORT"/>
    <property type="match status" value="1"/>
</dbReference>
<evidence type="ECO:0000256" key="2">
    <source>
        <dbReference type="ARBA" id="ARBA00008806"/>
    </source>
</evidence>
<comment type="subcellular location">
    <subcellularLocation>
        <location evidence="1">Cell membrane</location>
        <topology evidence="1">Multi-pass membrane protein</topology>
    </subcellularLocation>
</comment>
<keyword evidence="9" id="KW-1185">Reference proteome</keyword>
<dbReference type="Gene3D" id="3.40.50.300">
    <property type="entry name" value="P-loop containing nucleotide triphosphate hydrolases"/>
    <property type="match status" value="1"/>
</dbReference>
<dbReference type="STRING" id="931626.Awo_c11300"/>
<evidence type="ECO:0000313" key="8">
    <source>
        <dbReference type="EMBL" id="AFA47914.1"/>
    </source>
</evidence>
<dbReference type="GO" id="GO:0005886">
    <property type="term" value="C:plasma membrane"/>
    <property type="evidence" value="ECO:0007669"/>
    <property type="project" value="UniProtKB-SubCell"/>
</dbReference>
<evidence type="ECO:0000256" key="1">
    <source>
        <dbReference type="ARBA" id="ARBA00004651"/>
    </source>
</evidence>
<keyword evidence="4 7" id="KW-0812">Transmembrane</keyword>
<dbReference type="RefSeq" id="WP_014355517.1">
    <property type="nucleotide sequence ID" value="NC_016894.1"/>
</dbReference>
<keyword evidence="3" id="KW-1003">Cell membrane</keyword>
<comment type="similarity">
    <text evidence="2">Belongs to the VirD4/TraG family.</text>
</comment>
<dbReference type="NCBIfam" id="NF045973">
    <property type="entry name" value="conju_CD1115"/>
    <property type="match status" value="1"/>
</dbReference>